<feature type="domain" description="HTH gntR-type" evidence="4">
    <location>
        <begin position="9"/>
        <end position="77"/>
    </location>
</feature>
<keyword evidence="2" id="KW-0238">DNA-binding</keyword>
<evidence type="ECO:0000256" key="1">
    <source>
        <dbReference type="ARBA" id="ARBA00023015"/>
    </source>
</evidence>
<organism evidence="5 8">
    <name type="scientific">Streptomyces cinereoruber</name>
    <dbReference type="NCBI Taxonomy" id="67260"/>
    <lineage>
        <taxon>Bacteria</taxon>
        <taxon>Bacillati</taxon>
        <taxon>Actinomycetota</taxon>
        <taxon>Actinomycetes</taxon>
        <taxon>Kitasatosporales</taxon>
        <taxon>Streptomycetaceae</taxon>
        <taxon>Streptomyces</taxon>
    </lineage>
</organism>
<dbReference type="GO" id="GO:0003677">
    <property type="term" value="F:DNA binding"/>
    <property type="evidence" value="ECO:0007669"/>
    <property type="project" value="UniProtKB-KW"/>
</dbReference>
<dbReference type="Proteomes" id="UP000642014">
    <property type="component" value="Unassembled WGS sequence"/>
</dbReference>
<dbReference type="InterPro" id="IPR050679">
    <property type="entry name" value="Bact_HTH_transcr_reg"/>
</dbReference>
<evidence type="ECO:0000313" key="7">
    <source>
        <dbReference type="Proteomes" id="UP000326029"/>
    </source>
</evidence>
<dbReference type="InterPro" id="IPR036390">
    <property type="entry name" value="WH_DNA-bd_sf"/>
</dbReference>
<gene>
    <name evidence="6" type="ORF">CP977_14710</name>
    <name evidence="5" type="ORF">GCM10010497_46200</name>
</gene>
<dbReference type="InterPro" id="IPR000524">
    <property type="entry name" value="Tscrpt_reg_HTH_GntR"/>
</dbReference>
<evidence type="ECO:0000256" key="3">
    <source>
        <dbReference type="ARBA" id="ARBA00023163"/>
    </source>
</evidence>
<keyword evidence="3" id="KW-0804">Transcription</keyword>
<dbReference type="GO" id="GO:0045892">
    <property type="term" value="P:negative regulation of DNA-templated transcription"/>
    <property type="evidence" value="ECO:0007669"/>
    <property type="project" value="TreeGrafter"/>
</dbReference>
<dbReference type="GeneID" id="95455024"/>
<reference evidence="6 7" key="2">
    <citation type="submission" date="2017-09" db="EMBL/GenBank/DDBJ databases">
        <authorList>
            <person name="Lee N."/>
            <person name="Cho B.-K."/>
        </authorList>
    </citation>
    <scope>NUCLEOTIDE SEQUENCE [LARGE SCALE GENOMIC DNA]</scope>
    <source>
        <strain evidence="6 7">ATCC 19740</strain>
    </source>
</reference>
<name>A0AAV4KPI8_9ACTN</name>
<dbReference type="PANTHER" id="PTHR44846:SF1">
    <property type="entry name" value="MANNOSYL-D-GLYCERATE TRANSPORT_METABOLISM SYSTEM REPRESSOR MNGR-RELATED"/>
    <property type="match status" value="1"/>
</dbReference>
<dbReference type="CDD" id="cd07377">
    <property type="entry name" value="WHTH_GntR"/>
    <property type="match status" value="1"/>
</dbReference>
<dbReference type="Proteomes" id="UP000326029">
    <property type="component" value="Chromosome"/>
</dbReference>
<protein>
    <submittedName>
        <fullName evidence="6">GntR family transcriptional regulator</fullName>
    </submittedName>
</protein>
<dbReference type="AlphaFoldDB" id="A0AAV4KPI8"/>
<sequence>MSTDLDRTRPVWRQIVAVIEQRIADGTYPVDARVPSVVELSAEFGVAASTAQKVLAHLKAEGRVRTEVGLGTFVSHPED</sequence>
<dbReference type="GO" id="GO:0003700">
    <property type="term" value="F:DNA-binding transcription factor activity"/>
    <property type="evidence" value="ECO:0007669"/>
    <property type="project" value="InterPro"/>
</dbReference>
<keyword evidence="7" id="KW-1185">Reference proteome</keyword>
<evidence type="ECO:0000256" key="2">
    <source>
        <dbReference type="ARBA" id="ARBA00023125"/>
    </source>
</evidence>
<evidence type="ECO:0000313" key="6">
    <source>
        <dbReference type="EMBL" id="QEV33261.1"/>
    </source>
</evidence>
<dbReference type="SUPFAM" id="SSF46785">
    <property type="entry name" value="Winged helix' DNA-binding domain"/>
    <property type="match status" value="1"/>
</dbReference>
<dbReference type="Pfam" id="PF00392">
    <property type="entry name" value="GntR"/>
    <property type="match status" value="1"/>
</dbReference>
<proteinExistence type="predicted"/>
<evidence type="ECO:0000313" key="8">
    <source>
        <dbReference type="Proteomes" id="UP000642014"/>
    </source>
</evidence>
<dbReference type="PROSITE" id="PS50949">
    <property type="entry name" value="HTH_GNTR"/>
    <property type="match status" value="1"/>
</dbReference>
<accession>A0AAV4KPI8</accession>
<dbReference type="Gene3D" id="1.10.10.10">
    <property type="entry name" value="Winged helix-like DNA-binding domain superfamily/Winged helix DNA-binding domain"/>
    <property type="match status" value="1"/>
</dbReference>
<dbReference type="RefSeq" id="WP_152370246.1">
    <property type="nucleotide sequence ID" value="NZ_BMSJ01000009.1"/>
</dbReference>
<evidence type="ECO:0000313" key="5">
    <source>
        <dbReference type="EMBL" id="GGR38041.1"/>
    </source>
</evidence>
<reference evidence="5" key="3">
    <citation type="submission" date="2023-08" db="EMBL/GenBank/DDBJ databases">
        <authorList>
            <person name="Sun Q."/>
            <person name="Ohkuma M."/>
        </authorList>
    </citation>
    <scope>NUCLEOTIDE SEQUENCE</scope>
    <source>
        <strain evidence="5">JCM 4205</strain>
    </source>
</reference>
<dbReference type="EMBL" id="CP023693">
    <property type="protein sequence ID" value="QEV33261.1"/>
    <property type="molecule type" value="Genomic_DNA"/>
</dbReference>
<dbReference type="SMART" id="SM00345">
    <property type="entry name" value="HTH_GNTR"/>
    <property type="match status" value="1"/>
</dbReference>
<evidence type="ECO:0000259" key="4">
    <source>
        <dbReference type="PROSITE" id="PS50949"/>
    </source>
</evidence>
<dbReference type="EMBL" id="BMSJ01000009">
    <property type="protein sequence ID" value="GGR38041.1"/>
    <property type="molecule type" value="Genomic_DNA"/>
</dbReference>
<keyword evidence="1" id="KW-0805">Transcription regulation</keyword>
<dbReference type="PANTHER" id="PTHR44846">
    <property type="entry name" value="MANNOSYL-D-GLYCERATE TRANSPORT/METABOLISM SYSTEM REPRESSOR MNGR-RELATED"/>
    <property type="match status" value="1"/>
</dbReference>
<dbReference type="InterPro" id="IPR036388">
    <property type="entry name" value="WH-like_DNA-bd_sf"/>
</dbReference>
<reference evidence="5 8" key="1">
    <citation type="journal article" date="2014" name="Int. J. Syst. Evol. Microbiol.">
        <title>Complete genome sequence of Corynebacterium casei LMG S-19264T (=DSM 44701T), isolated from a smear-ripened cheese.</title>
        <authorList>
            <consortium name="US DOE Joint Genome Institute (JGI-PGF)"/>
            <person name="Walter F."/>
            <person name="Albersmeier A."/>
            <person name="Kalinowski J."/>
            <person name="Ruckert C."/>
        </authorList>
    </citation>
    <scope>NUCLEOTIDE SEQUENCE [LARGE SCALE GENOMIC DNA]</scope>
    <source>
        <strain evidence="5 8">JCM 4205</strain>
    </source>
</reference>